<dbReference type="InterPro" id="IPR029153">
    <property type="entry name" value="CPG4"/>
</dbReference>
<comment type="caution">
    <text evidence="3">The sequence shown here is derived from an EMBL/GenBank/DDBJ whole genome shotgun (WGS) entry which is preliminary data.</text>
</comment>
<dbReference type="InterPro" id="IPR053123">
    <property type="entry name" value="CPG4-like"/>
</dbReference>
<gene>
    <name evidence="3" type="ORF">KIN20_000985</name>
</gene>
<sequence>MWLFWSIGAISTLLFSILAKVEETTGEIAFELNADNLMRALGAPLCLRRCTDPFLDEVAKLWEMRNISETIQPLCESHKKALDCLQKHATCDRYNLFKTASSSVEKMCGERAPLVEKVKACLDKHGDIPVQVCDSRCRGRANITAFMSNPAIASAAMMGGNIFTVNEHISGLCSAMDCALPCITTETNKVCPLAGWLALDILLEPFERVADHLLESSPTLKDFITNRINKKCKFLLEKSEILKLKKGQFHD</sequence>
<accession>A0AAD5LX82</accession>
<reference evidence="3" key="1">
    <citation type="submission" date="2021-06" db="EMBL/GenBank/DDBJ databases">
        <title>Parelaphostrongylus tenuis whole genome reference sequence.</title>
        <authorList>
            <person name="Garwood T.J."/>
            <person name="Larsen P.A."/>
            <person name="Fountain-Jones N.M."/>
            <person name="Garbe J.R."/>
            <person name="Macchietto M.G."/>
            <person name="Kania S.A."/>
            <person name="Gerhold R.W."/>
            <person name="Richards J.E."/>
            <person name="Wolf T.M."/>
        </authorList>
    </citation>
    <scope>NUCLEOTIDE SEQUENCE</scope>
    <source>
        <strain evidence="3">MNPRO001-30</strain>
        <tissue evidence="3">Meninges</tissue>
    </source>
</reference>
<feature type="signal peptide" evidence="1">
    <location>
        <begin position="1"/>
        <end position="19"/>
    </location>
</feature>
<keyword evidence="4" id="KW-1185">Reference proteome</keyword>
<evidence type="ECO:0000259" key="2">
    <source>
        <dbReference type="Pfam" id="PF15481"/>
    </source>
</evidence>
<name>A0AAD5LX82_PARTN</name>
<evidence type="ECO:0000313" key="3">
    <source>
        <dbReference type="EMBL" id="KAJ1346233.1"/>
    </source>
</evidence>
<dbReference type="Pfam" id="PF15481">
    <property type="entry name" value="CPG4"/>
    <property type="match status" value="1"/>
</dbReference>
<dbReference type="EMBL" id="JAHQIW010000152">
    <property type="protein sequence ID" value="KAJ1346233.1"/>
    <property type="molecule type" value="Genomic_DNA"/>
</dbReference>
<dbReference type="Proteomes" id="UP001196413">
    <property type="component" value="Unassembled WGS sequence"/>
</dbReference>
<feature type="chain" id="PRO_5042246029" description="Chondroitin proteoglycan 4 domain-containing protein" evidence="1">
    <location>
        <begin position="20"/>
        <end position="251"/>
    </location>
</feature>
<feature type="domain" description="Chondroitin proteoglycan 4" evidence="2">
    <location>
        <begin position="46"/>
        <end position="138"/>
    </location>
</feature>
<evidence type="ECO:0000313" key="4">
    <source>
        <dbReference type="Proteomes" id="UP001196413"/>
    </source>
</evidence>
<keyword evidence="1" id="KW-0732">Signal</keyword>
<dbReference type="PANTHER" id="PTHR37442:SF1">
    <property type="entry name" value="CHONDROITIN PROTEOGLYCAN 4 DOMAIN-CONTAINING PROTEIN"/>
    <property type="match status" value="1"/>
</dbReference>
<dbReference type="PANTHER" id="PTHR37442">
    <property type="entry name" value="F18A1.7 PROTEIN-RELATED"/>
    <property type="match status" value="1"/>
</dbReference>
<dbReference type="AlphaFoldDB" id="A0AAD5LX82"/>
<organism evidence="3 4">
    <name type="scientific">Parelaphostrongylus tenuis</name>
    <name type="common">Meningeal worm</name>
    <dbReference type="NCBI Taxonomy" id="148309"/>
    <lineage>
        <taxon>Eukaryota</taxon>
        <taxon>Metazoa</taxon>
        <taxon>Ecdysozoa</taxon>
        <taxon>Nematoda</taxon>
        <taxon>Chromadorea</taxon>
        <taxon>Rhabditida</taxon>
        <taxon>Rhabditina</taxon>
        <taxon>Rhabditomorpha</taxon>
        <taxon>Strongyloidea</taxon>
        <taxon>Metastrongylidae</taxon>
        <taxon>Parelaphostrongylus</taxon>
    </lineage>
</organism>
<proteinExistence type="predicted"/>
<evidence type="ECO:0000256" key="1">
    <source>
        <dbReference type="SAM" id="SignalP"/>
    </source>
</evidence>
<protein>
    <recommendedName>
        <fullName evidence="2">Chondroitin proteoglycan 4 domain-containing protein</fullName>
    </recommendedName>
</protein>